<organism evidence="2">
    <name type="scientific">marine sediment metagenome</name>
    <dbReference type="NCBI Taxonomy" id="412755"/>
    <lineage>
        <taxon>unclassified sequences</taxon>
        <taxon>metagenomes</taxon>
        <taxon>ecological metagenomes</taxon>
    </lineage>
</organism>
<dbReference type="InterPro" id="IPR050259">
    <property type="entry name" value="SDR"/>
</dbReference>
<accession>X0SEW0</accession>
<dbReference type="InterPro" id="IPR002347">
    <property type="entry name" value="SDR_fam"/>
</dbReference>
<comment type="similarity">
    <text evidence="1">Belongs to the short-chain dehydrogenases/reductases (SDR) family.</text>
</comment>
<dbReference type="PRINTS" id="PR00081">
    <property type="entry name" value="GDHRDH"/>
</dbReference>
<gene>
    <name evidence="2" type="ORF">S01H1_05562</name>
</gene>
<proteinExistence type="inferred from homology"/>
<reference evidence="2" key="1">
    <citation type="journal article" date="2014" name="Front. Microbiol.">
        <title>High frequency of phylogenetically diverse reductive dehalogenase-homologous genes in deep subseafloor sedimentary metagenomes.</title>
        <authorList>
            <person name="Kawai M."/>
            <person name="Futagami T."/>
            <person name="Toyoda A."/>
            <person name="Takaki Y."/>
            <person name="Nishi S."/>
            <person name="Hori S."/>
            <person name="Arai W."/>
            <person name="Tsubouchi T."/>
            <person name="Morono Y."/>
            <person name="Uchiyama I."/>
            <person name="Ito T."/>
            <person name="Fujiyama A."/>
            <person name="Inagaki F."/>
            <person name="Takami H."/>
        </authorList>
    </citation>
    <scope>NUCLEOTIDE SEQUENCE</scope>
    <source>
        <strain evidence="2">Expedition CK06-06</strain>
    </source>
</reference>
<evidence type="ECO:0000256" key="1">
    <source>
        <dbReference type="ARBA" id="ARBA00006484"/>
    </source>
</evidence>
<comment type="caution">
    <text evidence="2">The sequence shown here is derived from an EMBL/GenBank/DDBJ whole genome shotgun (WGS) entry which is preliminary data.</text>
</comment>
<dbReference type="EMBL" id="BARS01002893">
    <property type="protein sequence ID" value="GAF74437.1"/>
    <property type="molecule type" value="Genomic_DNA"/>
</dbReference>
<dbReference type="PANTHER" id="PTHR42879">
    <property type="entry name" value="3-OXOACYL-(ACYL-CARRIER-PROTEIN) REDUCTASE"/>
    <property type="match status" value="1"/>
</dbReference>
<dbReference type="AlphaFoldDB" id="X0SEW0"/>
<dbReference type="SUPFAM" id="SSF51735">
    <property type="entry name" value="NAD(P)-binding Rossmann-fold domains"/>
    <property type="match status" value="1"/>
</dbReference>
<protein>
    <submittedName>
        <fullName evidence="2">Uncharacterized protein</fullName>
    </submittedName>
</protein>
<dbReference type="InterPro" id="IPR036291">
    <property type="entry name" value="NAD(P)-bd_dom_sf"/>
</dbReference>
<name>X0SEW0_9ZZZZ</name>
<dbReference type="PANTHER" id="PTHR42879:SF2">
    <property type="entry name" value="3-OXOACYL-[ACYL-CARRIER-PROTEIN] REDUCTASE FABG"/>
    <property type="match status" value="1"/>
</dbReference>
<evidence type="ECO:0000313" key="2">
    <source>
        <dbReference type="EMBL" id="GAF74437.1"/>
    </source>
</evidence>
<dbReference type="Pfam" id="PF13561">
    <property type="entry name" value="adh_short_C2"/>
    <property type="match status" value="1"/>
</dbReference>
<sequence length="243" mass="26436">MKLRDRVALVTGSAGNGMGRSIALTLAREGAKVVINYRTSKDEAQAIVNHIKSRDGNAIAIEADVFEADDCRNLANATIEHFGQIDICLVNPGAGWHPEPIDKLDSSAAIEDVQNEVAPFFFLMPLVLPQMYKRKWGRVIGIALLPPYDSPAYSYNVGKAARTHALLQGRDEAWRNGVTVNIIGPGPVPAIESLTEAIEQCDHGPAWQKRTNTSPQDIAESVAFLCSDAGRFITGCVLPFLFH</sequence>
<dbReference type="Gene3D" id="3.40.50.720">
    <property type="entry name" value="NAD(P)-binding Rossmann-like Domain"/>
    <property type="match status" value="1"/>
</dbReference>